<evidence type="ECO:0000313" key="1">
    <source>
        <dbReference type="EMBL" id="EGD56809.1"/>
    </source>
</evidence>
<protein>
    <submittedName>
        <fullName evidence="1">Putative short-chain dehydrogenase</fullName>
    </submittedName>
</protein>
<evidence type="ECO:0000313" key="2">
    <source>
        <dbReference type="Proteomes" id="UP000035065"/>
    </source>
</evidence>
<name>F1YEH6_9ACTN</name>
<dbReference type="PANTHER" id="PTHR45458:SF1">
    <property type="entry name" value="SHORT CHAIN DEHYDROGENASE"/>
    <property type="match status" value="1"/>
</dbReference>
<dbReference type="InterPro" id="IPR036291">
    <property type="entry name" value="NAD(P)-bd_dom_sf"/>
</dbReference>
<dbReference type="OrthoDB" id="9785826at2"/>
<dbReference type="Gene3D" id="3.40.50.720">
    <property type="entry name" value="NAD(P)-binding Rossmann-like Domain"/>
    <property type="match status" value="1"/>
</dbReference>
<dbReference type="Pfam" id="PF00106">
    <property type="entry name" value="adh_short"/>
    <property type="match status" value="1"/>
</dbReference>
<dbReference type="GO" id="GO:0016616">
    <property type="term" value="F:oxidoreductase activity, acting on the CH-OH group of donors, NAD or NADP as acceptor"/>
    <property type="evidence" value="ECO:0007669"/>
    <property type="project" value="TreeGrafter"/>
</dbReference>
<dbReference type="eggNOG" id="COG1028">
    <property type="taxonomic scope" value="Bacteria"/>
</dbReference>
<dbReference type="STRING" id="644548.SCNU_00485"/>
<dbReference type="PANTHER" id="PTHR45458">
    <property type="entry name" value="SHORT-CHAIN DEHYDROGENASE/REDUCTASE SDR"/>
    <property type="match status" value="1"/>
</dbReference>
<dbReference type="InterPro" id="IPR052184">
    <property type="entry name" value="SDR_enzymes"/>
</dbReference>
<dbReference type="PRINTS" id="PR00081">
    <property type="entry name" value="GDHRDH"/>
</dbReference>
<dbReference type="InterPro" id="IPR002347">
    <property type="entry name" value="SDR_fam"/>
</dbReference>
<dbReference type="SUPFAM" id="SSF51735">
    <property type="entry name" value="NAD(P)-binding Rossmann-fold domains"/>
    <property type="match status" value="1"/>
</dbReference>
<sequence>MTDRRALIIGASRGIGLGLAERLLERGWHVTATSRRADDSGLADLAQRFDEHLHRERVDINIDDQVSELHERLARAAFDLILVNAGVTHDRWETMAEVSTETFQHLMITNALSPMRFIERFQDLAAPTGTLAITSSGQGSIANNTRVTGWEVYRASKSALNQLMRSYATRHPDSLHTLLLLAPGWVRTELGGSDATLTVEQSTTGLADVIEGQTGARGLAFLDYAGRTIPW</sequence>
<proteinExistence type="predicted"/>
<dbReference type="Proteomes" id="UP000035065">
    <property type="component" value="Unassembled WGS sequence"/>
</dbReference>
<organism evidence="1 2">
    <name type="scientific">Gordonia neofelifaecis NRRL B-59395</name>
    <dbReference type="NCBI Taxonomy" id="644548"/>
    <lineage>
        <taxon>Bacteria</taxon>
        <taxon>Bacillati</taxon>
        <taxon>Actinomycetota</taxon>
        <taxon>Actinomycetes</taxon>
        <taxon>Mycobacteriales</taxon>
        <taxon>Gordoniaceae</taxon>
        <taxon>Gordonia</taxon>
    </lineage>
</organism>
<accession>F1YEH6</accession>
<gene>
    <name evidence="1" type="ORF">SCNU_00485</name>
</gene>
<comment type="caution">
    <text evidence="1">The sequence shown here is derived from an EMBL/GenBank/DDBJ whole genome shotgun (WGS) entry which is preliminary data.</text>
</comment>
<dbReference type="EMBL" id="AEUD01000001">
    <property type="protein sequence ID" value="EGD56809.1"/>
    <property type="molecule type" value="Genomic_DNA"/>
</dbReference>
<keyword evidence="2" id="KW-1185">Reference proteome</keyword>
<reference evidence="1 2" key="1">
    <citation type="journal article" date="2011" name="J. Bacteriol.">
        <title>Draft Genome Sequence of Gordonia neofelifaecis NRRL B-59395, a Cholesterol-Degrading Actinomycete.</title>
        <authorList>
            <person name="Ge F."/>
            <person name="Li W."/>
            <person name="Chen G."/>
            <person name="Liu Y."/>
            <person name="Zhang G."/>
            <person name="Yong B."/>
            <person name="Wang Q."/>
            <person name="Wang N."/>
            <person name="Huang Z."/>
            <person name="Li W."/>
            <person name="Wang J."/>
            <person name="Wu C."/>
            <person name="Xie Q."/>
            <person name="Liu G."/>
        </authorList>
    </citation>
    <scope>NUCLEOTIDE SEQUENCE [LARGE SCALE GENOMIC DNA]</scope>
    <source>
        <strain evidence="1 2">NRRL B-59395</strain>
    </source>
</reference>
<dbReference type="AlphaFoldDB" id="F1YEH6"/>